<geneLocation type="plasmid" evidence="1 2">
    <name>pPN3F2_2</name>
</geneLocation>
<dbReference type="EMBL" id="CP050315">
    <property type="protein sequence ID" value="QIR16558.1"/>
    <property type="molecule type" value="Genomic_DNA"/>
</dbReference>
<gene>
    <name evidence="1" type="ORF">HBH39_18965</name>
</gene>
<dbReference type="InterPro" id="IPR014271">
    <property type="entry name" value="CHP02922"/>
</dbReference>
<name>A0A6G9QQ61_9GAMM</name>
<protein>
    <submittedName>
        <fullName evidence="1">DUF2375 family protein</fullName>
    </submittedName>
</protein>
<sequence>MLNQTMTVTVLFYAEDDPFTLKSAVLIEQAVSDVGRPIFSPTFRDGKTIIAVLKGEVEVINALGQRREDATK</sequence>
<keyword evidence="2" id="KW-1185">Reference proteome</keyword>
<evidence type="ECO:0000313" key="2">
    <source>
        <dbReference type="Proteomes" id="UP000502608"/>
    </source>
</evidence>
<dbReference type="RefSeq" id="WP_167680386.1">
    <property type="nucleotide sequence ID" value="NZ_CP050315.1"/>
</dbReference>
<accession>A0A6G9QQ61</accession>
<dbReference type="Pfam" id="PF09558">
    <property type="entry name" value="DUF2375"/>
    <property type="match status" value="1"/>
</dbReference>
<evidence type="ECO:0000313" key="1">
    <source>
        <dbReference type="EMBL" id="QIR16558.1"/>
    </source>
</evidence>
<organism evidence="1 2">
    <name type="scientific">Shewanella aestuarii</name>
    <dbReference type="NCBI Taxonomy" id="1028752"/>
    <lineage>
        <taxon>Bacteria</taxon>
        <taxon>Pseudomonadati</taxon>
        <taxon>Pseudomonadota</taxon>
        <taxon>Gammaproteobacteria</taxon>
        <taxon>Alteromonadales</taxon>
        <taxon>Shewanellaceae</taxon>
        <taxon>Shewanella</taxon>
    </lineage>
</organism>
<reference evidence="1 2" key="1">
    <citation type="submission" date="2020-03" db="EMBL/GenBank/DDBJ databases">
        <title>Complete genome sequence of Shewanella sp.</title>
        <authorList>
            <person name="Kim Y.-S."/>
            <person name="Kim S.-J."/>
            <person name="Jung H.-K."/>
            <person name="Kim K.-H."/>
        </authorList>
    </citation>
    <scope>NUCLEOTIDE SEQUENCE [LARGE SCALE GENOMIC DNA]</scope>
    <source>
        <strain evidence="1 2">PN3F2</strain>
        <plasmid evidence="1 2">pPN3F2_2</plasmid>
    </source>
</reference>
<proteinExistence type="predicted"/>
<dbReference type="KEGG" id="saes:HBH39_18965"/>
<keyword evidence="1" id="KW-0614">Plasmid</keyword>
<dbReference type="Proteomes" id="UP000502608">
    <property type="component" value="Plasmid pPN3F2_2"/>
</dbReference>
<dbReference type="AlphaFoldDB" id="A0A6G9QQ61"/>